<dbReference type="PANTHER" id="PTHR10404:SF46">
    <property type="entry name" value="VACUOLAR PROTEIN SORTING-ASSOCIATED PROTEIN 70"/>
    <property type="match status" value="1"/>
</dbReference>
<feature type="domain" description="PA" evidence="4">
    <location>
        <begin position="222"/>
        <end position="298"/>
    </location>
</feature>
<dbReference type="PANTHER" id="PTHR10404">
    <property type="entry name" value="N-ACETYLATED-ALPHA-LINKED ACIDIC DIPEPTIDASE"/>
    <property type="match status" value="1"/>
</dbReference>
<feature type="compositionally biased region" description="Pro residues" evidence="2">
    <location>
        <begin position="533"/>
        <end position="546"/>
    </location>
</feature>
<dbReference type="Gene3D" id="3.50.30.30">
    <property type="match status" value="1"/>
</dbReference>
<evidence type="ECO:0000256" key="1">
    <source>
        <dbReference type="ARBA" id="ARBA00005634"/>
    </source>
</evidence>
<dbReference type="CDD" id="cd02121">
    <property type="entry name" value="PA_GCPII_like"/>
    <property type="match status" value="1"/>
</dbReference>
<evidence type="ECO:0008006" key="9">
    <source>
        <dbReference type="Google" id="ProtNLM"/>
    </source>
</evidence>
<evidence type="ECO:0000313" key="7">
    <source>
        <dbReference type="EMBL" id="KDQ17172.1"/>
    </source>
</evidence>
<evidence type="ECO:0000259" key="4">
    <source>
        <dbReference type="Pfam" id="PF02225"/>
    </source>
</evidence>
<dbReference type="InParanoid" id="A0A067MZ39"/>
<dbReference type="FunCoup" id="A0A067MZ39">
    <property type="interactions" value="56"/>
</dbReference>
<feature type="domain" description="Transferrin receptor-like dimerisation" evidence="5">
    <location>
        <begin position="781"/>
        <end position="863"/>
    </location>
</feature>
<proteinExistence type="inferred from homology"/>
<feature type="domain" description="Peptidase M28" evidence="6">
    <location>
        <begin position="391"/>
        <end position="521"/>
    </location>
</feature>
<dbReference type="STRING" id="930990.A0A067MZ39"/>
<dbReference type="Gene3D" id="1.20.930.40">
    <property type="entry name" value="Transferrin receptor-like, dimerisation domain"/>
    <property type="match status" value="1"/>
</dbReference>
<dbReference type="OrthoDB" id="5841748at2759"/>
<dbReference type="SUPFAM" id="SSF47672">
    <property type="entry name" value="Transferrin receptor-like dimerisation domain"/>
    <property type="match status" value="1"/>
</dbReference>
<dbReference type="AlphaFoldDB" id="A0A067MZ39"/>
<protein>
    <recommendedName>
        <fullName evidence="9">Zn-dependent exopeptidase</fullName>
    </recommendedName>
</protein>
<dbReference type="InterPro" id="IPR007365">
    <property type="entry name" value="TFR-like_dimer_dom"/>
</dbReference>
<evidence type="ECO:0000313" key="8">
    <source>
        <dbReference type="Proteomes" id="UP000027195"/>
    </source>
</evidence>
<keyword evidence="3" id="KW-0812">Transmembrane</keyword>
<dbReference type="SUPFAM" id="SSF53187">
    <property type="entry name" value="Zn-dependent exopeptidases"/>
    <property type="match status" value="1"/>
</dbReference>
<dbReference type="Proteomes" id="UP000027195">
    <property type="component" value="Unassembled WGS sequence"/>
</dbReference>
<dbReference type="Pfam" id="PF04253">
    <property type="entry name" value="TFR_dimer"/>
    <property type="match status" value="1"/>
</dbReference>
<dbReference type="InterPro" id="IPR046450">
    <property type="entry name" value="PA_dom_sf"/>
</dbReference>
<feature type="transmembrane region" description="Helical" evidence="3">
    <location>
        <begin position="36"/>
        <end position="53"/>
    </location>
</feature>
<evidence type="ECO:0000259" key="5">
    <source>
        <dbReference type="Pfam" id="PF04253"/>
    </source>
</evidence>
<dbReference type="Pfam" id="PF04389">
    <property type="entry name" value="Peptidase_M28"/>
    <property type="match status" value="1"/>
</dbReference>
<organism evidence="7 8">
    <name type="scientific">Botryobasidium botryosum (strain FD-172 SS1)</name>
    <dbReference type="NCBI Taxonomy" id="930990"/>
    <lineage>
        <taxon>Eukaryota</taxon>
        <taxon>Fungi</taxon>
        <taxon>Dikarya</taxon>
        <taxon>Basidiomycota</taxon>
        <taxon>Agaricomycotina</taxon>
        <taxon>Agaricomycetes</taxon>
        <taxon>Cantharellales</taxon>
        <taxon>Botryobasidiaceae</taxon>
        <taxon>Botryobasidium</taxon>
    </lineage>
</organism>
<dbReference type="SUPFAM" id="SSF52025">
    <property type="entry name" value="PA domain"/>
    <property type="match status" value="1"/>
</dbReference>
<dbReference type="Pfam" id="PF02225">
    <property type="entry name" value="PA"/>
    <property type="match status" value="1"/>
</dbReference>
<dbReference type="InterPro" id="IPR007484">
    <property type="entry name" value="Peptidase_M28"/>
</dbReference>
<dbReference type="CDD" id="cd08022">
    <property type="entry name" value="M28_PSMA_like"/>
    <property type="match status" value="1"/>
</dbReference>
<evidence type="ECO:0000259" key="6">
    <source>
        <dbReference type="Pfam" id="PF04389"/>
    </source>
</evidence>
<keyword evidence="3" id="KW-1133">Transmembrane helix</keyword>
<name>A0A067MZ39_BOTB1</name>
<comment type="similarity">
    <text evidence="1">Belongs to the peptidase M28 family. M28B subfamily.</text>
</comment>
<dbReference type="GO" id="GO:0004180">
    <property type="term" value="F:carboxypeptidase activity"/>
    <property type="evidence" value="ECO:0007669"/>
    <property type="project" value="TreeGrafter"/>
</dbReference>
<dbReference type="FunFam" id="3.40.630.10:FF:000101">
    <property type="entry name" value="N-acetylated alpha-linked acidic dipeptidase like 1"/>
    <property type="match status" value="1"/>
</dbReference>
<dbReference type="InterPro" id="IPR036757">
    <property type="entry name" value="TFR-like_dimer_dom_sf"/>
</dbReference>
<dbReference type="Gene3D" id="3.40.630.10">
    <property type="entry name" value="Zn peptidases"/>
    <property type="match status" value="1"/>
</dbReference>
<keyword evidence="8" id="KW-1185">Reference proteome</keyword>
<dbReference type="HOGENOM" id="CLU_005688_2_1_1"/>
<gene>
    <name evidence="7" type="ORF">BOTBODRAFT_29986</name>
</gene>
<evidence type="ECO:0000256" key="3">
    <source>
        <dbReference type="SAM" id="Phobius"/>
    </source>
</evidence>
<dbReference type="EMBL" id="KL198024">
    <property type="protein sequence ID" value="KDQ17172.1"/>
    <property type="molecule type" value="Genomic_DNA"/>
</dbReference>
<feature type="compositionally biased region" description="Acidic residues" evidence="2">
    <location>
        <begin position="547"/>
        <end position="558"/>
    </location>
</feature>
<keyword evidence="3" id="KW-0472">Membrane</keyword>
<feature type="region of interest" description="Disordered" evidence="2">
    <location>
        <begin position="516"/>
        <end position="562"/>
    </location>
</feature>
<feature type="region of interest" description="Disordered" evidence="2">
    <location>
        <begin position="1"/>
        <end position="26"/>
    </location>
</feature>
<sequence>MSTKRSSGKVEFLPAPTSTPAPKPAHARNRLRLKNVAIGAIVLGCFYLFAPIARRRAHGHVSVVEGSWTIFKTEPVLTGKVAEDLFLTIPNEKSALKASREYAEKPHMAGSANDYVSAIVQLQLFQDKFNITPPSDLPVFEAGSPGSRNAILDIGSLTGPSAWIDTYYPLLNTPLERKLEVVRNGKVAWSASLEEKDYDEDDAGKYAHTIPAWHGFSKEGDVTGKLIYVKYGRKSEFDELAAAGVDFTGTIAIVRYGAVFRGLKVKAAQEAGCVGIIIYSDPRDDGYVTEENGHKVYPHGPARNPHTVQRGSVEFLSMYPGDPTTPGLPAYENATRAEPLNIPSIPSLPISWANAKHLLAEIGNAYENGEKSANDIRLLNTVDQKVKPIWNTMAVIPGQIKDEVVVIGNHRDAWVIGAGDPTSGTVSLHEIVRGFGELLKQGWQPMRTIVIASWDGEEYGLIGSTEWGEDFADWIKQNVVAYLNIDSATSGSRFNLVASPSLSRLLRTAAQEIPHPTDANRTLWDARTDVGPFTPPADPEPQPEPAPEPEPEAQDGEGDLPIGPLGSGSDYTVFLQRLGIASTDQGFGGTTSDAVYHYHSVYDSQRWQELYADPGFHRHVAIAKHLGLVALRLADSIILPLDTTQYSNELDGYLTKVESISSDVGFRAEFTDLRKAITRLKSASAKLDSKKAKTEKAFLKELEKWRRERSKSPGDSKGKKLVCAGRQRQIKGVEKWVKDVFGVVGPSGSASRGQGGVSVRAHGLANARGPASPPSKRFLKALRRVQDVNKKLSTFEQGFISEEGIKDREWYKHLGVAPGKWLGYGATTFPALTEAIEIEKNATLADFEAARLQQLITKLSSALNH</sequence>
<reference evidence="8" key="1">
    <citation type="journal article" date="2014" name="Proc. Natl. Acad. Sci. U.S.A.">
        <title>Extensive sampling of basidiomycete genomes demonstrates inadequacy of the white-rot/brown-rot paradigm for wood decay fungi.</title>
        <authorList>
            <person name="Riley R."/>
            <person name="Salamov A.A."/>
            <person name="Brown D.W."/>
            <person name="Nagy L.G."/>
            <person name="Floudas D."/>
            <person name="Held B.W."/>
            <person name="Levasseur A."/>
            <person name="Lombard V."/>
            <person name="Morin E."/>
            <person name="Otillar R."/>
            <person name="Lindquist E.A."/>
            <person name="Sun H."/>
            <person name="LaButti K.M."/>
            <person name="Schmutz J."/>
            <person name="Jabbour D."/>
            <person name="Luo H."/>
            <person name="Baker S.E."/>
            <person name="Pisabarro A.G."/>
            <person name="Walton J.D."/>
            <person name="Blanchette R.A."/>
            <person name="Henrissat B."/>
            <person name="Martin F."/>
            <person name="Cullen D."/>
            <person name="Hibbett D.S."/>
            <person name="Grigoriev I.V."/>
        </authorList>
    </citation>
    <scope>NUCLEOTIDE SEQUENCE [LARGE SCALE GENOMIC DNA]</scope>
    <source>
        <strain evidence="8">FD-172 SS1</strain>
    </source>
</reference>
<dbReference type="InterPro" id="IPR003137">
    <property type="entry name" value="PA_domain"/>
</dbReference>
<evidence type="ECO:0000256" key="2">
    <source>
        <dbReference type="SAM" id="MobiDB-lite"/>
    </source>
</evidence>
<accession>A0A067MZ39</accession>
<dbReference type="InterPro" id="IPR039373">
    <property type="entry name" value="Peptidase_M28B"/>
</dbReference>